<keyword evidence="3" id="KW-1185">Reference proteome</keyword>
<proteinExistence type="predicted"/>
<organism evidence="2 3">
    <name type="scientific">Holothuria leucospilota</name>
    <name type="common">Black long sea cucumber</name>
    <name type="synonym">Mertensiothuria leucospilota</name>
    <dbReference type="NCBI Taxonomy" id="206669"/>
    <lineage>
        <taxon>Eukaryota</taxon>
        <taxon>Metazoa</taxon>
        <taxon>Echinodermata</taxon>
        <taxon>Eleutherozoa</taxon>
        <taxon>Echinozoa</taxon>
        <taxon>Holothuroidea</taxon>
        <taxon>Aspidochirotacea</taxon>
        <taxon>Aspidochirotida</taxon>
        <taxon>Holothuriidae</taxon>
        <taxon>Holothuria</taxon>
    </lineage>
</organism>
<dbReference type="Proteomes" id="UP001152320">
    <property type="component" value="Chromosome 12"/>
</dbReference>
<reference evidence="2" key="1">
    <citation type="submission" date="2021-10" db="EMBL/GenBank/DDBJ databases">
        <title>Tropical sea cucumber genome reveals ecological adaptation and Cuvierian tubules defense mechanism.</title>
        <authorList>
            <person name="Chen T."/>
        </authorList>
    </citation>
    <scope>NUCLEOTIDE SEQUENCE</scope>
    <source>
        <strain evidence="2">Nanhai2018</strain>
        <tissue evidence="2">Muscle</tissue>
    </source>
</reference>
<dbReference type="PROSITE" id="PS50835">
    <property type="entry name" value="IG_LIKE"/>
    <property type="match status" value="1"/>
</dbReference>
<gene>
    <name evidence="2" type="ORF">HOLleu_24946</name>
</gene>
<accession>A0A9Q1H410</accession>
<dbReference type="AlphaFoldDB" id="A0A9Q1H410"/>
<comment type="caution">
    <text evidence="2">The sequence shown here is derived from an EMBL/GenBank/DDBJ whole genome shotgun (WGS) entry which is preliminary data.</text>
</comment>
<feature type="domain" description="Ig-like" evidence="1">
    <location>
        <begin position="220"/>
        <end position="376"/>
    </location>
</feature>
<dbReference type="EMBL" id="JAIZAY010000012">
    <property type="protein sequence ID" value="KAJ8031680.1"/>
    <property type="molecule type" value="Genomic_DNA"/>
</dbReference>
<evidence type="ECO:0000313" key="3">
    <source>
        <dbReference type="Proteomes" id="UP001152320"/>
    </source>
</evidence>
<dbReference type="InterPro" id="IPR013783">
    <property type="entry name" value="Ig-like_fold"/>
</dbReference>
<dbReference type="Gene3D" id="2.60.40.10">
    <property type="entry name" value="Immunoglobulins"/>
    <property type="match status" value="1"/>
</dbReference>
<evidence type="ECO:0000313" key="2">
    <source>
        <dbReference type="EMBL" id="KAJ8031680.1"/>
    </source>
</evidence>
<dbReference type="SUPFAM" id="SSF48726">
    <property type="entry name" value="Immunoglobulin"/>
    <property type="match status" value="1"/>
</dbReference>
<protein>
    <recommendedName>
        <fullName evidence="1">Ig-like domain-containing protein</fullName>
    </recommendedName>
</protein>
<dbReference type="InterPro" id="IPR007110">
    <property type="entry name" value="Ig-like_dom"/>
</dbReference>
<sequence length="495" mass="55722">MHYCGLENAVSLHSNTLFSFPQKYCTINELILLYYYHNGKSANISHHFDFIPGIVNGNCPCTSPQYLKYGKKGTIACNFTSAIDVIHWYDTNDTLHNPPVISWDKKSDDGIGFATGGYEIQPNGSLLIRDTISEGDLYFSVVMLFNELIVCAQTIHVIGFVYPHQSNYLAIDKCDGKRYCHRRVDSGSPLQLSCHLNGAVVSKPILWELWTSGEPLPLRPAGRTFSAESVGEETNMSLPYTGQLLDVLVCKIEDNFVYEVNSSTILVEWTHNNSNTQYATITPINKMAELKSMVSLDCGSSKRISFVWKMCHSENKYDCVEIMHFALENKIFLEKGLSADNSGTLFVEEVNTHHEGWYWCYSSDGRSNTERFYRLDVYAIPFPINPIVAECGDKYFCQIESGLKGNITCSLFGVRPEASLDWAVISLPSSKIISLEKKEQTVISHEGVYDISIKTLYHVESLQFSKIDLECRANVNITIMPSLSTRIQLCLSGKL</sequence>
<dbReference type="InterPro" id="IPR036179">
    <property type="entry name" value="Ig-like_dom_sf"/>
</dbReference>
<name>A0A9Q1H410_HOLLE</name>
<evidence type="ECO:0000259" key="1">
    <source>
        <dbReference type="PROSITE" id="PS50835"/>
    </source>
</evidence>